<sequence>MFSTEEPDKEAAAVTISTTSASSALTSEKTTAIQTEQSETSSELTSTTKESSGDQASGTLESIASTASSLFSTEKPTILPSEEQESAVTVHTEKSSFSPVTEKTEISHGLTVTEEGGSGEGTPDMFSNMSTVTPTSYLDSTEKLTSSTIQTYFGPEESYITTGEDGSGDLISDISIKETVTVTATSMFSTEKSSVTTRSHETSDSSRTAPSPASSLYSTETPTSISSESQHSFTTSQTETESVTPEDSSVLLSTSGEGSSDQTSYGSTQQTVTVTSSSMFSTEEPDKEAAAVTISTTSASSALTSEKATAIQTEQSETSSEFISTTKESSGDQASGTLESVASTASSLYSTEKPTMLPSEEQESAVTVQTEKSSFSPVTEKTEISHGLTATEEGGSGEGTPDMFSNMYTVTLTSYLDSTEKLTSSTIQTSFGPEESYITIGEDGSGDLISDVSIKDTVTVTATSMFSTEKSSVTTRSHETSDSSRTAPSPASSLYSTETPTSISSESQHSFTTSQTETESVTPEDSSVLLSTSGEGSSDQTSDGSTQQTVTVTSSSMFSTEEPDKEAAAVTISTTSASSAFTSEKTTAIQTEQSETSSELTSTTKESSGDQASGTLESIASTASSLYSTEKPTMLPSEEQESAVTVQTEKSSFSPVTEKTEISHGLTVTEEGGSGEGTPDMFSNMSTVTPTSYLDSTEKLTSPTIQTSFGPEESYITTEEGGSGDLISDASIKVTVTVTATSRFSTEKSSVTTRSHETSDSSRTAPSPASSLYSTETPTSISSESQHSFTSQTETHSVTPEDSSVLLSSLGERSSDRTTDVSTQETVTVTSSSMFSTEEPDKEAAAVTISTTSASSALTSEKTTAIQTEQSETSSELSSKEKDSSGYQASGTSESVASTASSYFSTEKPTMLSSEEQESAVTVQKEKASPVTKKTEMSHGLTATEEGGSGEGTPDMFSQTSPVTPTSYLSSTEEKSSMSPTTVVDVSDQTVMSTTYLVSDAIKTSSITSPPSLGSPEPSTDSVYEMLDYGVSKEPVLLESSPSFSGSSTEPDTVAATTSTKTAALGDLASTMFTDESLLVQTTSSSMVGTEKPEATASDETTDRLKSTGTSPSSLYSTEKPAFTPVTLQSVSKHQPSIVAEASSIFSTIEDGSGQFISGLSTKETVIVSVTSTSMFSTEKPSVTTRSHETFDSSRTAPSPASSLYSTETPTPISSKSQHSFTTSQTETESVTPEDSSVLLSTSGEGSSDQTSDGSTQETVTVTSSSMFSTEEPDKEAAAVTISTTSASSAFTSEKTTEIQTEQSETSSELTSTTKQSSGDQFSGTLGSIASTASSLYSTEKPTILPSEEQESAVTVHTEKSSFSPVTENTEISHGLTATEEGGSGEGTPDMFSNMSTVTPTSYLDSTEKLTSSTIQTSFGPEESYITTGEDGSGDLISDVSIKETVTVTATSMFSTVKSSVTTRSHETSDSSRTASSPASSLYSTETPTSISSESQHSFTTSQTETESVTPEDSSVLLSTSGEGSSDQTSDGSTQETVTVTSSSMFSTEEPDKEAAAVTISTTSASSALTSEKTTAIQTEQSETSSELISTTKESSGDQASGTLESVASTASSLFSTEKPTMLPSEEQESAVTVQTEKSSFSPVTEKTEISHGLTVTEEGGSGEGTPDMFSNMSTVTPTSYLDSTEKLTSSTIQTYFGPEESYITIGEDGSGDLISDVSIKETVTVTATSMFSTEKSSVTTRSNETSDSSRTAPSPASSLYSTETPTSISSKSQQSFTTSQTETESVTPEDRSVLLSTSGEGSSDQTSDGSTQETVTVTSSSMFSTEKPDKEAAAVTISTTSASSAFSSEKATAIQTEQSETSSELTSTTKESSGDQASGTLESVASTASSLFSTEKPTMLPSEEQESAVTVQTEKSSFSPVTEKTEISHGLTVTEEGGSGEGTPDMFSNMSTVTPTSYLDSTEKLTSSTIQTSFGPEESYITIGEDGSGDLISDVSIKETVSVTATSMFSTEKSSVTTRSNETSDSSRTAPSQASSLYSTETPTSISSESQHSFTTSQTETESVTPEDSSVLLSTSGEGSSDQTSDGSTQETVTVTSSSMFSTEEPDKEAAAVTISTTSASSAFTSEKTTAIQTEQSETSSELTSTTKESSGDQASGTLESIASTASSLFSTEKPTMLPSEEQESAVTVQTEKSSFSPVTEKTEISHGLTVTEEGGSGEGTPDMFSNMSTVTPTSYLDSTEKLTSSTIQTSFGPEESYITIGEDGSGDLISDVSIKETVSVTATSMFSTEKSSVTTRSNETSDSSRTAPSQASSLYSTETPTSISSESQHSFTTSQTETESVTPEDSSVLLSTSGEGSSDQTSDGSTQETVTVTSSSMFSTEEPDKEAAAVTISTTSASSAFTSEKTTAIQTEQSETSSELTSTTKESSGDQASGTLESVASTASSLFSTEKPTMLPSEEQESAVTVQTEKSSFSPVTEKTEISHGLTVTEEGGSGEGTPDMFSNMSTVTPTSYLDSTEKLTSSTIQTSFGPEESYITIGEDGSGDLISDVSIKETVSVTATSMFSTEKSSVTTRSNETSDSSRTAPSQASSLYSTETPTSISSESQHSFTTSQTETESVTPEDSSVLLSTSGEGSSDQTSDGSTQETVTVTSSSMFSTEEPDKEAAAVTISTTSASSAFTSEKTTAIQTEQSETSSELTSTTKESSGDQASGTLESVASTASSLFSTEKPTMLPSEEQESAVTVQTEKSSFSPVTEKTEISHGLTVTEEGGSGEGTPDMFSNMSTVTPTSYLDSTEKLTSSTIQTSFGPEESYITIGEDGSGDLISDVSIKETVSVTATSMFSTEKSSVTTRSNETSDSSRTAPSPASSLYSTETPTSISSESQHSFTTSQTETESVTPEDSSVLLSTSGEGSSDQTSDGSTQETVTVTSSSMFSTEKPDKEAAAVTISTTSASSAFSSEKATAIQTEQSETSSELTSTTKESSGDQASETLESIASTASSLFSTEKPTILPSEEQESAVTVQKEKASPVTKKTEISNDLTATEEGGSGEGTPDMFSQTSPDQQAMIISPTSSQAKTDLSEQTPKMVLHGTKPSASTTIIFSEEATDEDSIFSTVDSMKQGSPQPGHITKDDTIIDADSISGSPSFPFNHTLQTQEAGGATAVTMTPMLEGTEEADDSGSDRVSSTESTPSTPDSTSELSETSSSHSESTSISTEIKSVPIETEGSSSSSSEAISAEMVTFVPQTLRETYTSPVPHSMFPAATSNPTPQLKDADSTSDSISDKDSGSTTGITYSSALPSSQPLKESAGISAHTPVSSEEYVDSTDTNKQKEASPTYSTGIYKPTRSGSATTGVIIRSSISTQATLSATYDNSDESSTPVQEASPTSSTISEENRTTIKDGIISSSTSEVDSPLTTIVKATASSLFSTEKPTVSGPVITGEPTATVKTDQGTASSISDITTEEISSQLSKATFTEEPIVSTIKVQDTNTEEKVSPGSTISSGSGVTSKEDSVEQTPLSTLGNITAMVEQEPISTTSSQEEAAKEIVSADLSLYSTVKPAVTSSPGVTERSGSVDKSSNAFTAEPFSETFPVNTHTMQVDELLSTTIISSPQGTKQPSVTISIEKTLTETEKYETTKEWTESVSSMELQTASLQQVVSLSSSATTPVDEIHFVTTFVPVPEVTSLAESYQQARSEITFIHHTSAAGSSEETVEATTIAMVSSERTTSPATQKAYTASTTTENALFAESSSKSSVNLEASTPSGSIPEKQDGVEKTLDISAALTSVPITTFSSEDEVLHYDSTGSVVVEAISEGSETHSEVLTPSLIEVTSNPVSSYSKLSTLSRTENPTASSILDLSDPEASGDGTAGIFIKDMSTLLPPMVTEESEMVTSTGKTPHMERIEETSMSTEDEHFQSKTIVTAIPTMTLAPKLTMEDSDPSATIHLTVATSQPDINIQFVTTISPVPHLTSRGESFEQARSEVSLTHIPYTSLSSGDASPSTTSPFLPIKEMTQSSESTAAPAHVPTSKDNGTIEPAHEIDGTDGPPVDYEAPDLSKVESVPIYWETTTKSNGSLVSISTPSALPQTTQSQSIISAGSEGSTSQSPVIAGSTPLVPSLASSPTSERVSESSSSIAEQVTTSTAVELGSDHVEVTAELSAATAIPPTVMITEAPTVPSNSGMADELAASEKSDEHKPSLAPGEIQTVFKVEATTSSPMIGATGSREESASIDTEAFASTTATLSLAETQNQHGIVTSLHTTPSAFSEEDEMVDRDGTPSTPLLNEGLPIREETTTLVEIGLDLGHTIIGETVEIPGIHSCVENICLNGGSCFKIGSSISCSCTLGYTGVRCETDIDECQSNPCHNGGTCVDGLGCYSCVCLPSYSGMHCEKDTEACDYGWHKFQGQCYKYFPQRRNWDTAERECRMQGAHLVSVVSHEEQQFVNRLGQDYQWIGLNDKMYDSDFRWTDGSPLQYENWRPNQPDSFFSTGEDCVVMIWHEDGQWNDVPCNYHLTYTCKKGTVACNQPPLVENARTFGKMRERYEIHSLVRYQCQTGFIQRHVPIIRCRGDGRWDIPQIACMNPSSYQRAFTRRHQHNSLYSIHNFKRPEEAIHHGQPRHRGKRARTGHKLRRP</sequence>
<evidence type="ECO:0000259" key="13">
    <source>
        <dbReference type="PROSITE" id="PS50923"/>
    </source>
</evidence>
<evidence type="ECO:0000256" key="6">
    <source>
        <dbReference type="ARBA" id="ARBA00023157"/>
    </source>
</evidence>
<dbReference type="GO" id="GO:0002052">
    <property type="term" value="P:positive regulation of neuroblast proliferation"/>
    <property type="evidence" value="ECO:0007669"/>
    <property type="project" value="TreeGrafter"/>
</dbReference>
<feature type="compositionally biased region" description="Polar residues" evidence="10">
    <location>
        <begin position="1496"/>
        <end position="1532"/>
    </location>
</feature>
<feature type="compositionally biased region" description="Polar residues" evidence="10">
    <location>
        <begin position="1577"/>
        <end position="1619"/>
    </location>
</feature>
<feature type="compositionally biased region" description="Low complexity" evidence="10">
    <location>
        <begin position="218"/>
        <end position="229"/>
    </location>
</feature>
<protein>
    <submittedName>
        <fullName evidence="14">Uncharacterized protein</fullName>
    </submittedName>
</protein>
<feature type="compositionally biased region" description="Low complexity" evidence="10">
    <location>
        <begin position="496"/>
        <end position="507"/>
    </location>
</feature>
<feature type="compositionally biased region" description="Polar residues" evidence="10">
    <location>
        <begin position="2503"/>
        <end position="2512"/>
    </location>
</feature>
<feature type="region of interest" description="Disordered" evidence="10">
    <location>
        <begin position="3174"/>
        <end position="3235"/>
    </location>
</feature>
<dbReference type="GO" id="GO:0010001">
    <property type="term" value="P:glial cell differentiation"/>
    <property type="evidence" value="ECO:0007669"/>
    <property type="project" value="TreeGrafter"/>
</dbReference>
<feature type="compositionally biased region" description="Low complexity" evidence="10">
    <location>
        <begin position="1811"/>
        <end position="1826"/>
    </location>
</feature>
<feature type="region of interest" description="Disordered" evidence="10">
    <location>
        <begin position="1082"/>
        <end position="1119"/>
    </location>
</feature>
<dbReference type="InterPro" id="IPR001881">
    <property type="entry name" value="EGF-like_Ca-bd_dom"/>
</dbReference>
<feature type="compositionally biased region" description="Polar residues" evidence="10">
    <location>
        <begin position="2886"/>
        <end position="2922"/>
    </location>
</feature>
<feature type="domain" description="EGF-like" evidence="11">
    <location>
        <begin position="4351"/>
        <end position="4387"/>
    </location>
</feature>
<feature type="compositionally biased region" description="Polar residues" evidence="10">
    <location>
        <begin position="1174"/>
        <end position="1185"/>
    </location>
</feature>
<dbReference type="InterPro" id="IPR016186">
    <property type="entry name" value="C-type_lectin-like/link_sf"/>
</dbReference>
<comment type="caution">
    <text evidence="8">Lacks conserved residue(s) required for the propagation of feature annotation.</text>
</comment>
<dbReference type="Gene3D" id="3.10.100.10">
    <property type="entry name" value="Mannose-Binding Protein A, subunit A"/>
    <property type="match status" value="1"/>
</dbReference>
<dbReference type="GO" id="GO:0005509">
    <property type="term" value="F:calcium ion binding"/>
    <property type="evidence" value="ECO:0007669"/>
    <property type="project" value="InterPro"/>
</dbReference>
<feature type="disulfide bond" evidence="9">
    <location>
        <begin position="4549"/>
        <end position="4576"/>
    </location>
</feature>
<feature type="compositionally biased region" description="Low complexity" evidence="10">
    <location>
        <begin position="2089"/>
        <end position="2104"/>
    </location>
</feature>
<feature type="region of interest" description="Disordered" evidence="10">
    <location>
        <begin position="3486"/>
        <end position="3516"/>
    </location>
</feature>
<dbReference type="PROSITE" id="PS00615">
    <property type="entry name" value="C_TYPE_LECTIN_1"/>
    <property type="match status" value="1"/>
</dbReference>
<dbReference type="Proteomes" id="UP001148018">
    <property type="component" value="Unassembled WGS sequence"/>
</dbReference>
<feature type="compositionally biased region" description="Polar residues" evidence="10">
    <location>
        <begin position="1795"/>
        <end position="1810"/>
    </location>
</feature>
<feature type="region of interest" description="Disordered" evidence="10">
    <location>
        <begin position="2802"/>
        <end position="2828"/>
    </location>
</feature>
<comment type="caution">
    <text evidence="14">The sequence shown here is derived from an EMBL/GenBank/DDBJ whole genome shotgun (WGS) entry which is preliminary data.</text>
</comment>
<feature type="region of interest" description="Disordered" evidence="10">
    <location>
        <begin position="4605"/>
        <end position="4629"/>
    </location>
</feature>
<feature type="compositionally biased region" description="Polar residues" evidence="10">
    <location>
        <begin position="2742"/>
        <end position="2757"/>
    </location>
</feature>
<evidence type="ECO:0000259" key="11">
    <source>
        <dbReference type="PROSITE" id="PS50026"/>
    </source>
</evidence>
<feature type="compositionally biased region" description="Polar residues" evidence="10">
    <location>
        <begin position="1630"/>
        <end position="1645"/>
    </location>
</feature>
<feature type="compositionally biased region" description="Low complexity" evidence="10">
    <location>
        <begin position="2390"/>
        <end position="2428"/>
    </location>
</feature>
<feature type="compositionally biased region" description="Polar residues" evidence="10">
    <location>
        <begin position="609"/>
        <end position="631"/>
    </location>
</feature>
<feature type="region of interest" description="Disordered" evidence="10">
    <location>
        <begin position="2524"/>
        <end position="2548"/>
    </location>
</feature>
<feature type="compositionally biased region" description="Low complexity" evidence="10">
    <location>
        <begin position="531"/>
        <end position="560"/>
    </location>
</feature>
<feature type="region of interest" description="Disordered" evidence="10">
    <location>
        <begin position="185"/>
        <end position="403"/>
    </location>
</feature>
<feature type="compositionally biased region" description="Low complexity" evidence="10">
    <location>
        <begin position="4118"/>
        <end position="4131"/>
    </location>
</feature>
<feature type="compositionally biased region" description="Polar residues" evidence="10">
    <location>
        <begin position="1453"/>
        <end position="1463"/>
    </location>
</feature>
<dbReference type="Pfam" id="PF00059">
    <property type="entry name" value="Lectin_C"/>
    <property type="match status" value="1"/>
</dbReference>
<feature type="compositionally biased region" description="Basic and acidic residues" evidence="10">
    <location>
        <begin position="4185"/>
        <end position="4194"/>
    </location>
</feature>
<feature type="compositionally biased region" description="Polar residues" evidence="10">
    <location>
        <begin position="2562"/>
        <end position="2595"/>
    </location>
</feature>
<dbReference type="PROSITE" id="PS00022">
    <property type="entry name" value="EGF_1"/>
    <property type="match status" value="2"/>
</dbReference>
<feature type="compositionally biased region" description="Polar residues" evidence="10">
    <location>
        <begin position="3841"/>
        <end position="3854"/>
    </location>
</feature>
<dbReference type="InterPro" id="IPR033987">
    <property type="entry name" value="CSPG_CTLD"/>
</dbReference>
<feature type="compositionally biased region" description="Polar residues" evidence="10">
    <location>
        <begin position="956"/>
        <end position="983"/>
    </location>
</feature>
<dbReference type="PROSITE" id="PS50026">
    <property type="entry name" value="EGF_3"/>
    <property type="match status" value="2"/>
</dbReference>
<feature type="compositionally biased region" description="Polar residues" evidence="10">
    <location>
        <begin position="3113"/>
        <end position="3125"/>
    </location>
</feature>
<dbReference type="InterPro" id="IPR018097">
    <property type="entry name" value="EGF_Ca-bd_CS"/>
</dbReference>
<dbReference type="InterPro" id="IPR001304">
    <property type="entry name" value="C-type_lectin-like"/>
</dbReference>
<dbReference type="SMART" id="SM00181">
    <property type="entry name" value="EGF"/>
    <property type="match status" value="2"/>
</dbReference>
<feature type="compositionally biased region" description="Polar residues" evidence="10">
    <location>
        <begin position="125"/>
        <end position="134"/>
    </location>
</feature>
<dbReference type="SUPFAM" id="SSF57535">
    <property type="entry name" value="Complement control module/SCR domain"/>
    <property type="match status" value="1"/>
</dbReference>
<keyword evidence="9" id="KW-0768">Sushi</keyword>
<feature type="compositionally biased region" description="Low complexity" evidence="10">
    <location>
        <begin position="1533"/>
        <end position="1548"/>
    </location>
</feature>
<feature type="region of interest" description="Disordered" evidence="10">
    <location>
        <begin position="2840"/>
        <end position="3133"/>
    </location>
</feature>
<dbReference type="SMART" id="SM00034">
    <property type="entry name" value="CLECT"/>
    <property type="match status" value="1"/>
</dbReference>
<dbReference type="FunFam" id="2.10.25.10:FF:000004">
    <property type="entry name" value="Neurogenic locus notch 1"/>
    <property type="match status" value="1"/>
</dbReference>
<feature type="compositionally biased region" description="Polar residues" evidence="10">
    <location>
        <begin position="1908"/>
        <end position="1923"/>
    </location>
</feature>
<feature type="compositionally biased region" description="Polar residues" evidence="10">
    <location>
        <begin position="2186"/>
        <end position="2201"/>
    </location>
</feature>
<dbReference type="GO" id="GO:0072534">
    <property type="term" value="C:perineuronal net"/>
    <property type="evidence" value="ECO:0007669"/>
    <property type="project" value="TreeGrafter"/>
</dbReference>
<reference evidence="14" key="1">
    <citation type="submission" date="2022-07" db="EMBL/GenBank/DDBJ databases">
        <title>Chromosome-level genome of Muraenolepis orangiensis.</title>
        <authorList>
            <person name="Kim J."/>
        </authorList>
    </citation>
    <scope>NUCLEOTIDE SEQUENCE</scope>
    <source>
        <strain evidence="14">KU_S4_2022</strain>
        <tissue evidence="14">Muscle</tissue>
    </source>
</reference>
<dbReference type="Gene3D" id="2.10.25.10">
    <property type="entry name" value="Laminin"/>
    <property type="match status" value="2"/>
</dbReference>
<evidence type="ECO:0000259" key="12">
    <source>
        <dbReference type="PROSITE" id="PS50041"/>
    </source>
</evidence>
<feature type="compositionally biased region" description="Basic residues" evidence="10">
    <location>
        <begin position="4611"/>
        <end position="4629"/>
    </location>
</feature>
<feature type="compositionally biased region" description="Polar residues" evidence="10">
    <location>
        <begin position="642"/>
        <end position="657"/>
    </location>
</feature>
<feature type="domain" description="EGF-like" evidence="11">
    <location>
        <begin position="4313"/>
        <end position="4349"/>
    </location>
</feature>
<feature type="compositionally biased region" description="Polar residues" evidence="10">
    <location>
        <begin position="1669"/>
        <end position="1678"/>
    </location>
</feature>
<feature type="compositionally biased region" description="Polar residues" evidence="10">
    <location>
        <begin position="1319"/>
        <end position="1341"/>
    </location>
</feature>
<feature type="compositionally biased region" description="Low complexity" evidence="10">
    <location>
        <begin position="845"/>
        <end position="877"/>
    </location>
</feature>
<feature type="compositionally biased region" description="Polar residues" evidence="10">
    <location>
        <begin position="3292"/>
        <end position="3305"/>
    </location>
</feature>
<feature type="compositionally biased region" description="Low complexity" evidence="10">
    <location>
        <begin position="2040"/>
        <end position="2051"/>
    </location>
</feature>
<evidence type="ECO:0000256" key="9">
    <source>
        <dbReference type="PROSITE-ProRule" id="PRU00302"/>
    </source>
</evidence>
<feature type="compositionally biased region" description="Basic and acidic residues" evidence="10">
    <location>
        <begin position="3025"/>
        <end position="3038"/>
    </location>
</feature>
<keyword evidence="5" id="KW-0677">Repeat</keyword>
<dbReference type="SUPFAM" id="SSF56436">
    <property type="entry name" value="C-type lectin-like"/>
    <property type="match status" value="1"/>
</dbReference>
<dbReference type="FunFam" id="3.10.100.10:FF:000003">
    <property type="entry name" value="Versican core protein"/>
    <property type="match status" value="1"/>
</dbReference>
<evidence type="ECO:0000256" key="7">
    <source>
        <dbReference type="ARBA" id="ARBA00023180"/>
    </source>
</evidence>
<feature type="compositionally biased region" description="Polar residues" evidence="10">
    <location>
        <begin position="786"/>
        <end position="807"/>
    </location>
</feature>
<evidence type="ECO:0000256" key="1">
    <source>
        <dbReference type="ARBA" id="ARBA00004613"/>
    </source>
</evidence>
<dbReference type="PANTHER" id="PTHR22804">
    <property type="entry name" value="AGGRECAN/VERSICAN PROTEOGLYCAN"/>
    <property type="match status" value="1"/>
</dbReference>
<feature type="compositionally biased region" description="Polar residues" evidence="10">
    <location>
        <begin position="4087"/>
        <end position="4104"/>
    </location>
</feature>
<feature type="region of interest" description="Disordered" evidence="10">
    <location>
        <begin position="2562"/>
        <end position="2790"/>
    </location>
</feature>
<keyword evidence="4" id="KW-0732">Signal</keyword>
<dbReference type="Pfam" id="PF00084">
    <property type="entry name" value="Sushi"/>
    <property type="match status" value="1"/>
</dbReference>
<feature type="compositionally biased region" description="Polar residues" evidence="10">
    <location>
        <begin position="3747"/>
        <end position="3763"/>
    </location>
</feature>
<feature type="compositionally biased region" description="Polar residues" evidence="10">
    <location>
        <begin position="2153"/>
        <end position="2175"/>
    </location>
</feature>
<dbReference type="CDD" id="cd00033">
    <property type="entry name" value="CCP"/>
    <property type="match status" value="1"/>
</dbReference>
<feature type="compositionally biased region" description="Polar residues" evidence="10">
    <location>
        <begin position="483"/>
        <end position="495"/>
    </location>
</feature>
<dbReference type="InterPro" id="IPR050691">
    <property type="entry name" value="Hyaluronan_bind_Proteoglycan"/>
</dbReference>
<feature type="compositionally biased region" description="Low complexity" evidence="10">
    <location>
        <begin position="1471"/>
        <end position="1495"/>
    </location>
</feature>
<evidence type="ECO:0000256" key="4">
    <source>
        <dbReference type="ARBA" id="ARBA00022729"/>
    </source>
</evidence>
<feature type="compositionally biased region" description="Low complexity" evidence="10">
    <location>
        <begin position="3495"/>
        <end position="3507"/>
    </location>
</feature>
<feature type="compositionally biased region" description="Polar residues" evidence="10">
    <location>
        <begin position="681"/>
        <end position="709"/>
    </location>
</feature>
<feature type="compositionally biased region" description="Polar residues" evidence="10">
    <location>
        <begin position="230"/>
        <end position="261"/>
    </location>
</feature>
<feature type="region of interest" description="Disordered" evidence="10">
    <location>
        <begin position="2247"/>
        <end position="2271"/>
    </location>
</feature>
<feature type="compositionally biased region" description="Low complexity" evidence="10">
    <location>
        <begin position="262"/>
        <end position="282"/>
    </location>
</feature>
<dbReference type="CDD" id="cd00054">
    <property type="entry name" value="EGF_CA"/>
    <property type="match status" value="2"/>
</dbReference>
<feature type="region of interest" description="Disordered" evidence="10">
    <location>
        <begin position="4262"/>
        <end position="4282"/>
    </location>
</feature>
<feature type="region of interest" description="Disordered" evidence="10">
    <location>
        <begin position="1968"/>
        <end position="1994"/>
    </location>
</feature>
<feature type="disulfide bond" evidence="8">
    <location>
        <begin position="4377"/>
        <end position="4386"/>
    </location>
</feature>
<feature type="region of interest" description="Disordered" evidence="10">
    <location>
        <begin position="3254"/>
        <end position="3350"/>
    </location>
</feature>
<feature type="region of interest" description="Disordered" evidence="10">
    <location>
        <begin position="3747"/>
        <end position="3770"/>
    </location>
</feature>
<feature type="compositionally biased region" description="Polar residues" evidence="10">
    <location>
        <begin position="2431"/>
        <end position="2453"/>
    </location>
</feature>
<dbReference type="GO" id="GO:0001501">
    <property type="term" value="P:skeletal system development"/>
    <property type="evidence" value="ECO:0007669"/>
    <property type="project" value="TreeGrafter"/>
</dbReference>
<feature type="compositionally biased region" description="Basic and acidic residues" evidence="10">
    <location>
        <begin position="924"/>
        <end position="937"/>
    </location>
</feature>
<feature type="compositionally biased region" description="Polar residues" evidence="10">
    <location>
        <begin position="1947"/>
        <end position="1956"/>
    </location>
</feature>
<dbReference type="FunFam" id="2.10.70.10:FF:000003">
    <property type="entry name" value="Versican core protein"/>
    <property type="match status" value="1"/>
</dbReference>
<feature type="compositionally biased region" description="Polar residues" evidence="10">
    <location>
        <begin position="1875"/>
        <end position="1897"/>
    </location>
</feature>
<feature type="region of interest" description="Disordered" evidence="10">
    <location>
        <begin position="1453"/>
        <end position="1678"/>
    </location>
</feature>
<feature type="compositionally biased region" description="Polar residues" evidence="10">
    <location>
        <begin position="2330"/>
        <end position="2366"/>
    </location>
</feature>
<dbReference type="SUPFAM" id="SSF57196">
    <property type="entry name" value="EGF/Laminin"/>
    <property type="match status" value="1"/>
</dbReference>
<feature type="compositionally biased region" description="Low complexity" evidence="10">
    <location>
        <begin position="774"/>
        <end position="785"/>
    </location>
</feature>
<feature type="compositionally biased region" description="Polar residues" evidence="10">
    <location>
        <begin position="2464"/>
        <end position="2479"/>
    </location>
</feature>
<feature type="region of interest" description="Disordered" evidence="10">
    <location>
        <begin position="2284"/>
        <end position="2512"/>
    </location>
</feature>
<dbReference type="InterPro" id="IPR000436">
    <property type="entry name" value="Sushi_SCR_CCP_dom"/>
</dbReference>
<feature type="compositionally biased region" description="Low complexity" evidence="10">
    <location>
        <begin position="2112"/>
        <end position="2150"/>
    </location>
</feature>
<feature type="compositionally biased region" description="Polar residues" evidence="10">
    <location>
        <begin position="2052"/>
        <end position="2088"/>
    </location>
</feature>
<feature type="compositionally biased region" description="Low complexity" evidence="10">
    <location>
        <begin position="2946"/>
        <end position="2984"/>
    </location>
</feature>
<feature type="compositionally biased region" description="Polar residues" evidence="10">
    <location>
        <begin position="2840"/>
        <end position="2873"/>
    </location>
</feature>
<feature type="region of interest" description="Disordered" evidence="10">
    <location>
        <begin position="4087"/>
        <end position="4136"/>
    </location>
</feature>
<feature type="compositionally biased region" description="Low complexity" evidence="10">
    <location>
        <begin position="1834"/>
        <end position="1872"/>
    </location>
</feature>
<keyword evidence="6 8" id="KW-1015">Disulfide bond</keyword>
<feature type="region of interest" description="Disordered" evidence="10">
    <location>
        <begin position="4011"/>
        <end position="4051"/>
    </location>
</feature>
<organism evidence="14 15">
    <name type="scientific">Muraenolepis orangiensis</name>
    <name type="common">Patagonian moray cod</name>
    <dbReference type="NCBI Taxonomy" id="630683"/>
    <lineage>
        <taxon>Eukaryota</taxon>
        <taxon>Metazoa</taxon>
        <taxon>Chordata</taxon>
        <taxon>Craniata</taxon>
        <taxon>Vertebrata</taxon>
        <taxon>Euteleostomi</taxon>
        <taxon>Actinopterygii</taxon>
        <taxon>Neopterygii</taxon>
        <taxon>Teleostei</taxon>
        <taxon>Neoteleostei</taxon>
        <taxon>Acanthomorphata</taxon>
        <taxon>Zeiogadaria</taxon>
        <taxon>Gadariae</taxon>
        <taxon>Gadiformes</taxon>
        <taxon>Muraenolepidoidei</taxon>
        <taxon>Muraenolepididae</taxon>
        <taxon>Muraenolepis</taxon>
    </lineage>
</organism>
<feature type="compositionally biased region" description="Low complexity" evidence="10">
    <location>
        <begin position="2923"/>
        <end position="2938"/>
    </location>
</feature>
<feature type="compositionally biased region" description="Polar residues" evidence="10">
    <location>
        <begin position="53"/>
        <end position="75"/>
    </location>
</feature>
<feature type="compositionally biased region" description="Low complexity" evidence="10">
    <location>
        <begin position="1255"/>
        <end position="1270"/>
    </location>
</feature>
<feature type="compositionally biased region" description="Polar residues" evidence="10">
    <location>
        <begin position="364"/>
        <end position="379"/>
    </location>
</feature>
<feature type="compositionally biased region" description="Polar residues" evidence="10">
    <location>
        <begin position="742"/>
        <end position="753"/>
    </location>
</feature>
<feature type="compositionally biased region" description="Low complexity" evidence="10">
    <location>
        <begin position="568"/>
        <end position="606"/>
    </location>
</feature>
<feature type="region of interest" description="Disordered" evidence="10">
    <location>
        <begin position="3430"/>
        <end position="3454"/>
    </location>
</feature>
<dbReference type="PROSITE" id="PS01186">
    <property type="entry name" value="EGF_2"/>
    <property type="match status" value="1"/>
</dbReference>
<feature type="region of interest" description="Disordered" evidence="10">
    <location>
        <begin position="3368"/>
        <end position="3410"/>
    </location>
</feature>
<gene>
    <name evidence="14" type="ORF">NHX12_028255</name>
</gene>
<dbReference type="OrthoDB" id="8963826at2759"/>
<dbReference type="PROSITE" id="PS01187">
    <property type="entry name" value="EGF_CA"/>
    <property type="match status" value="1"/>
</dbReference>
<feature type="compositionally biased region" description="Polar residues" evidence="10">
    <location>
        <begin position="205"/>
        <end position="217"/>
    </location>
</feature>
<dbReference type="SMART" id="SM00179">
    <property type="entry name" value="EGF_CA"/>
    <property type="match status" value="1"/>
</dbReference>
<feature type="compositionally biased region" description="Low complexity" evidence="10">
    <location>
        <begin position="1556"/>
        <end position="1576"/>
    </location>
</feature>
<dbReference type="SMART" id="SM00032">
    <property type="entry name" value="CCP"/>
    <property type="match status" value="1"/>
</dbReference>
<feature type="compositionally biased region" description="Polar residues" evidence="10">
    <location>
        <begin position="466"/>
        <end position="475"/>
    </location>
</feature>
<keyword evidence="2" id="KW-0964">Secreted</keyword>
<feature type="domain" description="Sushi" evidence="13">
    <location>
        <begin position="4518"/>
        <end position="4578"/>
    </location>
</feature>
<dbReference type="GO" id="GO:0045202">
    <property type="term" value="C:synapse"/>
    <property type="evidence" value="ECO:0007669"/>
    <property type="project" value="TreeGrafter"/>
</dbReference>
<dbReference type="InterPro" id="IPR000742">
    <property type="entry name" value="EGF"/>
</dbReference>
<feature type="compositionally biased region" description="Low complexity" evidence="10">
    <location>
        <begin position="12"/>
        <end position="50"/>
    </location>
</feature>
<feature type="compositionally biased region" description="Polar residues" evidence="10">
    <location>
        <begin position="3071"/>
        <end position="3085"/>
    </location>
</feature>
<feature type="compositionally biased region" description="Polar residues" evidence="10">
    <location>
        <begin position="886"/>
        <end position="922"/>
    </location>
</feature>
<feature type="region of interest" description="Disordered" evidence="10">
    <location>
        <begin position="742"/>
        <end position="983"/>
    </location>
</feature>
<feature type="compositionally biased region" description="Low complexity" evidence="10">
    <location>
        <begin position="1765"/>
        <end position="1787"/>
    </location>
</feature>
<feature type="compositionally biased region" description="Polar residues" evidence="10">
    <location>
        <begin position="1193"/>
        <end position="1254"/>
    </location>
</feature>
<evidence type="ECO:0000256" key="2">
    <source>
        <dbReference type="ARBA" id="ARBA00022525"/>
    </source>
</evidence>
<feature type="compositionally biased region" description="Low complexity" evidence="10">
    <location>
        <begin position="2596"/>
        <end position="2607"/>
    </location>
</feature>
<feature type="compositionally biased region" description="Polar residues" evidence="10">
    <location>
        <begin position="2608"/>
        <end position="2644"/>
    </location>
</feature>
<feature type="compositionally biased region" description="Polar residues" evidence="10">
    <location>
        <begin position="2987"/>
        <end position="3009"/>
    </location>
</feature>
<dbReference type="PANTHER" id="PTHR22804:SF54">
    <property type="match status" value="1"/>
</dbReference>
<feature type="compositionally biased region" description="Low complexity" evidence="10">
    <location>
        <begin position="2874"/>
        <end position="2885"/>
    </location>
</feature>
<feature type="compositionally biased region" description="Polar residues" evidence="10">
    <location>
        <begin position="1107"/>
        <end position="1117"/>
    </location>
</feature>
<dbReference type="EMBL" id="JANIIK010000044">
    <property type="protein sequence ID" value="KAJ3603510.1"/>
    <property type="molecule type" value="Genomic_DNA"/>
</dbReference>
<dbReference type="PROSITE" id="PS00010">
    <property type="entry name" value="ASX_HYDROXYL"/>
    <property type="match status" value="1"/>
</dbReference>
<dbReference type="InterPro" id="IPR018378">
    <property type="entry name" value="C-type_lectin_CS"/>
</dbReference>
<evidence type="ECO:0000313" key="15">
    <source>
        <dbReference type="Proteomes" id="UP001148018"/>
    </source>
</evidence>
<feature type="compositionally biased region" description="Polar residues" evidence="10">
    <location>
        <begin position="1728"/>
        <end position="1764"/>
    </location>
</feature>
<dbReference type="CDD" id="cd03588">
    <property type="entry name" value="CLECT_CSPGs"/>
    <property type="match status" value="1"/>
</dbReference>
<evidence type="ECO:0000313" key="14">
    <source>
        <dbReference type="EMBL" id="KAJ3603510.1"/>
    </source>
</evidence>
<dbReference type="Gene3D" id="2.10.70.10">
    <property type="entry name" value="Complement Module, domain 1"/>
    <property type="match status" value="1"/>
</dbReference>
<dbReference type="GO" id="GO:0005615">
    <property type="term" value="C:extracellular space"/>
    <property type="evidence" value="ECO:0007669"/>
    <property type="project" value="TreeGrafter"/>
</dbReference>
<feature type="compositionally biased region" description="Polar residues" evidence="10">
    <location>
        <begin position="2225"/>
        <end position="2234"/>
    </location>
</feature>
<feature type="domain" description="C-type lectin" evidence="12">
    <location>
        <begin position="4400"/>
        <end position="4514"/>
    </location>
</feature>
<feature type="region of interest" description="Disordered" evidence="10">
    <location>
        <begin position="2006"/>
        <end position="2234"/>
    </location>
</feature>
<feature type="compositionally biased region" description="Polar residues" evidence="10">
    <location>
        <begin position="2709"/>
        <end position="2731"/>
    </location>
</feature>
<feature type="compositionally biased region" description="Polar residues" evidence="10">
    <location>
        <begin position="185"/>
        <end position="197"/>
    </location>
</feature>
<dbReference type="PROSITE" id="PS50041">
    <property type="entry name" value="C_TYPE_LECTIN_2"/>
    <property type="match status" value="1"/>
</dbReference>
<feature type="region of interest" description="Disordered" evidence="10">
    <location>
        <begin position="1174"/>
        <end position="1436"/>
    </location>
</feature>
<dbReference type="InterPro" id="IPR016187">
    <property type="entry name" value="CTDL_fold"/>
</dbReference>
<feature type="region of interest" description="Disordered" evidence="10">
    <location>
        <begin position="466"/>
        <end position="730"/>
    </location>
</feature>
<feature type="compositionally biased region" description="Polar residues" evidence="10">
    <location>
        <begin position="3368"/>
        <end position="3392"/>
    </location>
</feature>
<accession>A0A9Q0EA86</accession>
<feature type="region of interest" description="Disordered" evidence="10">
    <location>
        <begin position="1"/>
        <end position="134"/>
    </location>
</feature>
<dbReference type="InterPro" id="IPR000152">
    <property type="entry name" value="EGF-type_Asp/Asn_hydroxyl_site"/>
</dbReference>
<feature type="compositionally biased region" description="Polar residues" evidence="10">
    <location>
        <begin position="1391"/>
        <end position="1419"/>
    </location>
</feature>
<feature type="compositionally biased region" description="Polar residues" evidence="10">
    <location>
        <begin position="508"/>
        <end position="530"/>
    </location>
</feature>
<keyword evidence="15" id="KW-1185">Reference proteome</keyword>
<feature type="region of interest" description="Disordered" evidence="10">
    <location>
        <begin position="1728"/>
        <end position="1956"/>
    </location>
</feature>
<dbReference type="GO" id="GO:0007417">
    <property type="term" value="P:central nervous system development"/>
    <property type="evidence" value="ECO:0007669"/>
    <property type="project" value="TreeGrafter"/>
</dbReference>
<keyword evidence="7" id="KW-0325">Glycoprotein</keyword>
<evidence type="ECO:0000256" key="8">
    <source>
        <dbReference type="PROSITE-ProRule" id="PRU00076"/>
    </source>
</evidence>
<feature type="compositionally biased region" description="Low complexity" evidence="10">
    <location>
        <begin position="2367"/>
        <end position="2382"/>
    </location>
</feature>
<feature type="disulfide bond" evidence="9">
    <location>
        <begin position="4520"/>
        <end position="4563"/>
    </location>
</feature>
<feature type="compositionally biased region" description="Low complexity" evidence="10">
    <location>
        <begin position="820"/>
        <end position="837"/>
    </location>
</feature>
<feature type="compositionally biased region" description="Polar residues" evidence="10">
    <location>
        <begin position="2006"/>
        <end position="2039"/>
    </location>
</feature>
<feature type="compositionally biased region" description="Low complexity" evidence="10">
    <location>
        <begin position="3187"/>
        <end position="3220"/>
    </location>
</feature>
<evidence type="ECO:0000256" key="10">
    <source>
        <dbReference type="SAM" id="MobiDB-lite"/>
    </source>
</evidence>
<name>A0A9Q0EA86_9TELE</name>
<feature type="compositionally biased region" description="Polar residues" evidence="10">
    <location>
        <begin position="1361"/>
        <end position="1372"/>
    </location>
</feature>
<feature type="region of interest" description="Disordered" evidence="10">
    <location>
        <begin position="4173"/>
        <end position="4196"/>
    </location>
</feature>
<feature type="disulfide bond" evidence="8">
    <location>
        <begin position="4339"/>
        <end position="4348"/>
    </location>
</feature>
<proteinExistence type="predicted"/>
<feature type="compositionally biased region" description="Low complexity" evidence="10">
    <location>
        <begin position="2645"/>
        <end position="2660"/>
    </location>
</feature>
<feature type="compositionally biased region" description="Polar residues" evidence="10">
    <location>
        <begin position="761"/>
        <end position="773"/>
    </location>
</feature>
<keyword evidence="3 8" id="KW-0245">EGF-like domain</keyword>
<feature type="compositionally biased region" description="Low complexity" evidence="10">
    <location>
        <begin position="290"/>
        <end position="310"/>
    </location>
</feature>
<dbReference type="PROSITE" id="PS50923">
    <property type="entry name" value="SUSHI"/>
    <property type="match status" value="1"/>
</dbReference>
<feature type="compositionally biased region" description="Polar residues" evidence="10">
    <location>
        <begin position="2781"/>
        <end position="2790"/>
    </location>
</feature>
<feature type="compositionally biased region" description="Low complexity" evidence="10">
    <location>
        <begin position="2668"/>
        <end position="2706"/>
    </location>
</feature>
<dbReference type="InterPro" id="IPR035976">
    <property type="entry name" value="Sushi/SCR/CCP_sf"/>
</dbReference>
<feature type="compositionally biased region" description="Polar residues" evidence="10">
    <location>
        <begin position="311"/>
        <end position="353"/>
    </location>
</feature>
<feature type="compositionally biased region" description="Low complexity" evidence="10">
    <location>
        <begin position="2318"/>
        <end position="2329"/>
    </location>
</feature>
<feature type="compositionally biased region" description="Low complexity" evidence="10">
    <location>
        <begin position="1278"/>
        <end position="1318"/>
    </location>
</feature>
<feature type="compositionally biased region" description="Polar residues" evidence="10">
    <location>
        <begin position="2284"/>
        <end position="2317"/>
    </location>
</feature>
<feature type="region of interest" description="Disordered" evidence="10">
    <location>
        <begin position="3841"/>
        <end position="3860"/>
    </location>
</feature>
<comment type="subcellular location">
    <subcellularLocation>
        <location evidence="1">Secreted</location>
    </subcellularLocation>
</comment>
<evidence type="ECO:0000256" key="3">
    <source>
        <dbReference type="ARBA" id="ARBA00022536"/>
    </source>
</evidence>
<evidence type="ECO:0000256" key="5">
    <source>
        <dbReference type="ARBA" id="ARBA00022737"/>
    </source>
</evidence>
<dbReference type="Pfam" id="PF00008">
    <property type="entry name" value="EGF"/>
    <property type="match status" value="1"/>
</dbReference>